<dbReference type="NCBIfam" id="TIGR00042">
    <property type="entry name" value="RdgB/HAM1 family non-canonical purine NTP pyrophosphatase"/>
    <property type="match status" value="1"/>
</dbReference>
<comment type="caution">
    <text evidence="10">Lacks conserved residue(s) required for the propagation of feature annotation.</text>
</comment>
<keyword evidence="5 10" id="KW-0378">Hydrolase</keyword>
<evidence type="ECO:0000256" key="6">
    <source>
        <dbReference type="ARBA" id="ARBA00022842"/>
    </source>
</evidence>
<evidence type="ECO:0000256" key="4">
    <source>
        <dbReference type="ARBA" id="ARBA00022741"/>
    </source>
</evidence>
<comment type="catalytic activity">
    <reaction evidence="10">
        <text>ITP + H2O = IMP + diphosphate + H(+)</text>
        <dbReference type="Rhea" id="RHEA:29399"/>
        <dbReference type="ChEBI" id="CHEBI:15377"/>
        <dbReference type="ChEBI" id="CHEBI:15378"/>
        <dbReference type="ChEBI" id="CHEBI:33019"/>
        <dbReference type="ChEBI" id="CHEBI:58053"/>
        <dbReference type="ChEBI" id="CHEBI:61402"/>
        <dbReference type="EC" id="3.6.1.66"/>
    </reaction>
</comment>
<comment type="catalytic activity">
    <reaction evidence="9 10">
        <text>XTP + H2O = XMP + diphosphate + H(+)</text>
        <dbReference type="Rhea" id="RHEA:28610"/>
        <dbReference type="ChEBI" id="CHEBI:15377"/>
        <dbReference type="ChEBI" id="CHEBI:15378"/>
        <dbReference type="ChEBI" id="CHEBI:33019"/>
        <dbReference type="ChEBI" id="CHEBI:57464"/>
        <dbReference type="ChEBI" id="CHEBI:61314"/>
        <dbReference type="EC" id="3.6.1.66"/>
    </reaction>
</comment>
<evidence type="ECO:0000256" key="8">
    <source>
        <dbReference type="ARBA" id="ARBA00051875"/>
    </source>
</evidence>
<dbReference type="InterPro" id="IPR002637">
    <property type="entry name" value="RdgB/HAM1"/>
</dbReference>
<dbReference type="GO" id="GO:0036222">
    <property type="term" value="F:XTP diphosphatase activity"/>
    <property type="evidence" value="ECO:0007669"/>
    <property type="project" value="UniProtKB-UniRule"/>
</dbReference>
<comment type="function">
    <text evidence="10">Pyrophosphatase that catalyzes the hydrolysis of nucleoside triphosphates to their monophosphate derivatives, with a high preference for the non-canonical purine nucleotides XTP (xanthosine triphosphate), dITP (deoxyinosine triphosphate) and ITP. Seems to function as a house-cleaning enzyme that removes non-canonical purine nucleotides from the nucleotide pool, thus preventing their incorporation into DNA/RNA and avoiding chromosomal lesions.</text>
</comment>
<dbReference type="Gene3D" id="3.90.950.10">
    <property type="match status" value="1"/>
</dbReference>
<dbReference type="PANTHER" id="PTHR11067">
    <property type="entry name" value="INOSINE TRIPHOSPHATE PYROPHOSPHATASE/HAM1 PROTEIN"/>
    <property type="match status" value="1"/>
</dbReference>
<dbReference type="InterPro" id="IPR020922">
    <property type="entry name" value="dITP/XTP_pyrophosphatase"/>
</dbReference>
<name>A0A7W7VLX1_9ACTN</name>
<comment type="cofactor">
    <cofactor evidence="10">
        <name>Mg(2+)</name>
        <dbReference type="ChEBI" id="CHEBI:18420"/>
    </cofactor>
    <text evidence="10">Binds 1 Mg(2+) ion per subunit.</text>
</comment>
<dbReference type="GO" id="GO:0046872">
    <property type="term" value="F:metal ion binding"/>
    <property type="evidence" value="ECO:0007669"/>
    <property type="project" value="UniProtKB-KW"/>
</dbReference>
<dbReference type="GO" id="GO:0035870">
    <property type="term" value="F:dITP diphosphatase activity"/>
    <property type="evidence" value="ECO:0007669"/>
    <property type="project" value="UniProtKB-UniRule"/>
</dbReference>
<evidence type="ECO:0000256" key="10">
    <source>
        <dbReference type="HAMAP-Rule" id="MF_01405"/>
    </source>
</evidence>
<reference evidence="12 13" key="1">
    <citation type="submission" date="2020-08" db="EMBL/GenBank/DDBJ databases">
        <title>Genomic Encyclopedia of Type Strains, Phase III (KMG-III): the genomes of soil and plant-associated and newly described type strains.</title>
        <authorList>
            <person name="Whitman W."/>
        </authorList>
    </citation>
    <scope>NUCLEOTIDE SEQUENCE [LARGE SCALE GENOMIC DNA]</scope>
    <source>
        <strain evidence="12 13">CECT 8840</strain>
    </source>
</reference>
<dbReference type="AlphaFoldDB" id="A0A7W7VLX1"/>
<accession>A0A7W7VLX1</accession>
<dbReference type="CDD" id="cd00515">
    <property type="entry name" value="HAM1"/>
    <property type="match status" value="1"/>
</dbReference>
<organism evidence="12 13">
    <name type="scientific">Streptosporangium saharense</name>
    <dbReference type="NCBI Taxonomy" id="1706840"/>
    <lineage>
        <taxon>Bacteria</taxon>
        <taxon>Bacillati</taxon>
        <taxon>Actinomycetota</taxon>
        <taxon>Actinomycetes</taxon>
        <taxon>Streptosporangiales</taxon>
        <taxon>Streptosporangiaceae</taxon>
        <taxon>Streptosporangium</taxon>
    </lineage>
</organism>
<dbReference type="GO" id="GO:0000166">
    <property type="term" value="F:nucleotide binding"/>
    <property type="evidence" value="ECO:0007669"/>
    <property type="project" value="UniProtKB-KW"/>
</dbReference>
<feature type="binding site" evidence="10">
    <location>
        <begin position="186"/>
        <end position="187"/>
    </location>
    <ligand>
        <name>substrate</name>
    </ligand>
</feature>
<keyword evidence="13" id="KW-1185">Reference proteome</keyword>
<evidence type="ECO:0000313" key="13">
    <source>
        <dbReference type="Proteomes" id="UP000552644"/>
    </source>
</evidence>
<evidence type="ECO:0000256" key="11">
    <source>
        <dbReference type="RuleBase" id="RU003781"/>
    </source>
</evidence>
<dbReference type="GO" id="GO:0017111">
    <property type="term" value="F:ribonucleoside triphosphate phosphatase activity"/>
    <property type="evidence" value="ECO:0007669"/>
    <property type="project" value="InterPro"/>
</dbReference>
<feature type="binding site" evidence="10">
    <location>
        <position position="181"/>
    </location>
    <ligand>
        <name>substrate</name>
    </ligand>
</feature>
<dbReference type="FunFam" id="3.90.950.10:FF:000001">
    <property type="entry name" value="dITP/XTP pyrophosphatase"/>
    <property type="match status" value="1"/>
</dbReference>
<comment type="similarity">
    <text evidence="1 10 11">Belongs to the HAM1 NTPase family.</text>
</comment>
<dbReference type="GO" id="GO:0036220">
    <property type="term" value="F:ITP diphosphatase activity"/>
    <property type="evidence" value="ECO:0007669"/>
    <property type="project" value="UniProtKB-UniRule"/>
</dbReference>
<dbReference type="PANTHER" id="PTHR11067:SF9">
    <property type="entry name" value="INOSINE TRIPHOSPHATE PYROPHOSPHATASE"/>
    <property type="match status" value="1"/>
</dbReference>
<dbReference type="HAMAP" id="MF_01405">
    <property type="entry name" value="Non_canon_purine_NTPase"/>
    <property type="match status" value="1"/>
</dbReference>
<sequence>MSAGIRLVLATRNAGKITELREILADASITAEIVGLEEFPEIGDVAETGLTFAENALLKAVVVAKQSGLPAIADDSGLCVDALNGMPGIFSARWAGRHGDDQANLDLLLAQVSDVPEEHRGAHFACAAALALPSGEERIAEGALNGVIINAPRGANGFGYDPIFVPEGEDRTTAELSAREKNAISHRGRAFRALAPVIGELLG</sequence>
<feature type="binding site" evidence="10">
    <location>
        <position position="76"/>
    </location>
    <ligand>
        <name>substrate</name>
    </ligand>
</feature>
<feature type="binding site" evidence="10">
    <location>
        <position position="75"/>
    </location>
    <ligand>
        <name>Mg(2+)</name>
        <dbReference type="ChEBI" id="CHEBI:18420"/>
    </ligand>
</feature>
<evidence type="ECO:0000256" key="7">
    <source>
        <dbReference type="ARBA" id="ARBA00023080"/>
    </source>
</evidence>
<dbReference type="InterPro" id="IPR029001">
    <property type="entry name" value="ITPase-like_fam"/>
</dbReference>
<evidence type="ECO:0000256" key="2">
    <source>
        <dbReference type="ARBA" id="ARBA00011738"/>
    </source>
</evidence>
<dbReference type="GO" id="GO:0009146">
    <property type="term" value="P:purine nucleoside triphosphate catabolic process"/>
    <property type="evidence" value="ECO:0007669"/>
    <property type="project" value="UniProtKB-UniRule"/>
</dbReference>
<keyword evidence="3 10" id="KW-0479">Metal-binding</keyword>
<dbReference type="EMBL" id="JACHJP010000001">
    <property type="protein sequence ID" value="MBB4914610.1"/>
    <property type="molecule type" value="Genomic_DNA"/>
</dbReference>
<keyword evidence="6 10" id="KW-0460">Magnesium</keyword>
<evidence type="ECO:0000256" key="5">
    <source>
        <dbReference type="ARBA" id="ARBA00022801"/>
    </source>
</evidence>
<feature type="binding site" evidence="10">
    <location>
        <begin position="11"/>
        <end position="16"/>
    </location>
    <ligand>
        <name>substrate</name>
    </ligand>
</feature>
<dbReference type="Pfam" id="PF01725">
    <property type="entry name" value="Ham1p_like"/>
    <property type="match status" value="1"/>
</dbReference>
<gene>
    <name evidence="12" type="ORF">FHS44_001682</name>
</gene>
<proteinExistence type="inferred from homology"/>
<dbReference type="NCBIfam" id="NF011397">
    <property type="entry name" value="PRK14822.1"/>
    <property type="match status" value="1"/>
</dbReference>
<evidence type="ECO:0000256" key="3">
    <source>
        <dbReference type="ARBA" id="ARBA00022723"/>
    </source>
</evidence>
<evidence type="ECO:0000313" key="12">
    <source>
        <dbReference type="EMBL" id="MBB4914610.1"/>
    </source>
</evidence>
<evidence type="ECO:0000256" key="1">
    <source>
        <dbReference type="ARBA" id="ARBA00008023"/>
    </source>
</evidence>
<dbReference type="RefSeq" id="WP_376771568.1">
    <property type="nucleotide sequence ID" value="NZ_JACHJP010000001.1"/>
</dbReference>
<dbReference type="GO" id="GO:0005829">
    <property type="term" value="C:cytosol"/>
    <property type="evidence" value="ECO:0007669"/>
    <property type="project" value="TreeGrafter"/>
</dbReference>
<evidence type="ECO:0000256" key="9">
    <source>
        <dbReference type="ARBA" id="ARBA00052017"/>
    </source>
</evidence>
<keyword evidence="4 10" id="KW-0547">Nucleotide-binding</keyword>
<comment type="caution">
    <text evidence="12">The sequence shown here is derived from an EMBL/GenBank/DDBJ whole genome shotgun (WGS) entry which is preliminary data.</text>
</comment>
<comment type="subunit">
    <text evidence="2 10">Homodimer.</text>
</comment>
<dbReference type="SUPFAM" id="SSF52972">
    <property type="entry name" value="ITPase-like"/>
    <property type="match status" value="1"/>
</dbReference>
<comment type="catalytic activity">
    <reaction evidence="8 10">
        <text>dITP + H2O = dIMP + diphosphate + H(+)</text>
        <dbReference type="Rhea" id="RHEA:28342"/>
        <dbReference type="ChEBI" id="CHEBI:15377"/>
        <dbReference type="ChEBI" id="CHEBI:15378"/>
        <dbReference type="ChEBI" id="CHEBI:33019"/>
        <dbReference type="ChEBI" id="CHEBI:61194"/>
        <dbReference type="ChEBI" id="CHEBI:61382"/>
        <dbReference type="EC" id="3.6.1.66"/>
    </reaction>
</comment>
<dbReference type="Proteomes" id="UP000552644">
    <property type="component" value="Unassembled WGS sequence"/>
</dbReference>
<protein>
    <recommendedName>
        <fullName evidence="10">dITP/XTP pyrophosphatase</fullName>
        <ecNumber evidence="10">3.6.1.66</ecNumber>
    </recommendedName>
    <alternativeName>
        <fullName evidence="10">Non-canonical purine NTP pyrophosphatase</fullName>
    </alternativeName>
    <alternativeName>
        <fullName evidence="10">Non-standard purine NTP pyrophosphatase</fullName>
    </alternativeName>
    <alternativeName>
        <fullName evidence="10">Nucleoside-triphosphate diphosphatase</fullName>
    </alternativeName>
    <alternativeName>
        <fullName evidence="10">Nucleoside-triphosphate pyrophosphatase</fullName>
        <shortName evidence="10">NTPase</shortName>
    </alternativeName>
</protein>
<dbReference type="EC" id="3.6.1.66" evidence="10"/>
<dbReference type="GO" id="GO:0009117">
    <property type="term" value="P:nucleotide metabolic process"/>
    <property type="evidence" value="ECO:0007669"/>
    <property type="project" value="UniProtKB-KW"/>
</dbReference>
<feature type="active site" description="Proton acceptor" evidence="10">
    <location>
        <position position="75"/>
    </location>
</feature>
<feature type="binding site" evidence="10">
    <location>
        <begin position="158"/>
        <end position="161"/>
    </location>
    <ligand>
        <name>substrate</name>
    </ligand>
</feature>
<keyword evidence="7 10" id="KW-0546">Nucleotide metabolism</keyword>